<reference evidence="9 10" key="1">
    <citation type="submission" date="2018-05" db="EMBL/GenBank/DDBJ databases">
        <title>Genomic analysis of Gracilibacillus dipsosauri DD1 reveals novel features of a salt-tolerant amylase.</title>
        <authorList>
            <person name="Deutch C.E."/>
            <person name="Yang S."/>
        </authorList>
    </citation>
    <scope>NUCLEOTIDE SEQUENCE [LARGE SCALE GENOMIC DNA]</scope>
    <source>
        <strain evidence="9 10">DD1</strain>
    </source>
</reference>
<evidence type="ECO:0000256" key="4">
    <source>
        <dbReference type="ARBA" id="ARBA00022692"/>
    </source>
</evidence>
<keyword evidence="7 8" id="KW-0472">Membrane</keyword>
<dbReference type="Pfam" id="PF02386">
    <property type="entry name" value="TrkH"/>
    <property type="match status" value="1"/>
</dbReference>
<feature type="transmembrane region" description="Helical" evidence="8">
    <location>
        <begin position="319"/>
        <end position="339"/>
    </location>
</feature>
<dbReference type="GO" id="GO:0008324">
    <property type="term" value="F:monoatomic cation transmembrane transporter activity"/>
    <property type="evidence" value="ECO:0007669"/>
    <property type="project" value="InterPro"/>
</dbReference>
<evidence type="ECO:0000256" key="5">
    <source>
        <dbReference type="ARBA" id="ARBA00022989"/>
    </source>
</evidence>
<feature type="transmembrane region" description="Helical" evidence="8">
    <location>
        <begin position="20"/>
        <end position="40"/>
    </location>
</feature>
<dbReference type="AlphaFoldDB" id="A0A317KT66"/>
<feature type="transmembrane region" description="Helical" evidence="8">
    <location>
        <begin position="77"/>
        <end position="104"/>
    </location>
</feature>
<dbReference type="OrthoDB" id="9810952at2"/>
<protein>
    <submittedName>
        <fullName evidence="9">Ktr system potassium uptake protein D</fullName>
    </submittedName>
</protein>
<dbReference type="InterPro" id="IPR003445">
    <property type="entry name" value="Cat_transpt"/>
</dbReference>
<evidence type="ECO:0000313" key="10">
    <source>
        <dbReference type="Proteomes" id="UP000245624"/>
    </source>
</evidence>
<keyword evidence="4 8" id="KW-0812">Transmembrane</keyword>
<keyword evidence="6" id="KW-0406">Ion transport</keyword>
<keyword evidence="5 8" id="KW-1133">Transmembrane helix</keyword>
<keyword evidence="3" id="KW-1003">Cell membrane</keyword>
<evidence type="ECO:0000313" key="9">
    <source>
        <dbReference type="EMBL" id="PWU66657.1"/>
    </source>
</evidence>
<name>A0A317KT66_9BACI</name>
<accession>A0A317KT66</accession>
<dbReference type="PANTHER" id="PTHR32024:SF4">
    <property type="entry name" value="KTR SYSTEM POTASSIUM UPTAKE PROTEIN D"/>
    <property type="match status" value="1"/>
</dbReference>
<keyword evidence="10" id="KW-1185">Reference proteome</keyword>
<evidence type="ECO:0000256" key="6">
    <source>
        <dbReference type="ARBA" id="ARBA00023065"/>
    </source>
</evidence>
<feature type="transmembrane region" description="Helical" evidence="8">
    <location>
        <begin position="195"/>
        <end position="216"/>
    </location>
</feature>
<keyword evidence="2" id="KW-0813">Transport</keyword>
<evidence type="ECO:0000256" key="7">
    <source>
        <dbReference type="ARBA" id="ARBA00023136"/>
    </source>
</evidence>
<feature type="transmembrane region" description="Helical" evidence="8">
    <location>
        <begin position="138"/>
        <end position="158"/>
    </location>
</feature>
<evidence type="ECO:0000256" key="8">
    <source>
        <dbReference type="SAM" id="Phobius"/>
    </source>
</evidence>
<dbReference type="GO" id="GO:0005886">
    <property type="term" value="C:plasma membrane"/>
    <property type="evidence" value="ECO:0007669"/>
    <property type="project" value="UniProtKB-SubCell"/>
</dbReference>
<feature type="transmembrane region" description="Helical" evidence="8">
    <location>
        <begin position="416"/>
        <end position="436"/>
    </location>
</feature>
<organism evidence="9 10">
    <name type="scientific">Gracilibacillus dipsosauri</name>
    <dbReference type="NCBI Taxonomy" id="178340"/>
    <lineage>
        <taxon>Bacteria</taxon>
        <taxon>Bacillati</taxon>
        <taxon>Bacillota</taxon>
        <taxon>Bacilli</taxon>
        <taxon>Bacillales</taxon>
        <taxon>Bacillaceae</taxon>
        <taxon>Gracilibacillus</taxon>
    </lineage>
</organism>
<gene>
    <name evidence="9" type="ORF">DLJ74_19775</name>
</gene>
<evidence type="ECO:0000256" key="1">
    <source>
        <dbReference type="ARBA" id="ARBA00004651"/>
    </source>
</evidence>
<sequence>MKNETFFNRIFKNWSAIHHIVTYYLLAVIVSTIIISMPIFHEDGVHLSFIDAMFTAVTSVSVTGLTSVSIVETFNPLGQVAIAVILHLGGIGIMTMGTFIWVILGKKIGIKSRKLIMADQNSKTLSGLVKLMLEIFKLMLLIELVGAIILTIHFLNYFDTFQEALLHGVFGAISATTNGGLDITGASLIPYANDYFVQFINMVLIILGAIGFPVLVEVKEVLKGKMEDRHDRYKFSLFTKITSVTFFSLVVIGCLLFLLLERNAFLADKSWHESFFYSLFQSVTSRSGGLATMDVSELTLPTLVMTSALMFIGASPSSVGGGIRTTTFAIMLLTIWNYAKGNSGVKVFGREIHQEDMLRSFIVITTAMMLCVTAVVLLTYTEDFSLIAIVFEVTSAFGTTGLSLGITPELSNFGKLLIMALMFIGRIGVFSFLFLIRGDAGQDKFHYPKERVIIG</sequence>
<evidence type="ECO:0000256" key="2">
    <source>
        <dbReference type="ARBA" id="ARBA00022448"/>
    </source>
</evidence>
<feature type="transmembrane region" description="Helical" evidence="8">
    <location>
        <begin position="52"/>
        <end position="71"/>
    </location>
</feature>
<dbReference type="EMBL" id="QGTD01000021">
    <property type="protein sequence ID" value="PWU66657.1"/>
    <property type="molecule type" value="Genomic_DNA"/>
</dbReference>
<comment type="caution">
    <text evidence="9">The sequence shown here is derived from an EMBL/GenBank/DDBJ whole genome shotgun (WGS) entry which is preliminary data.</text>
</comment>
<feature type="transmembrane region" description="Helical" evidence="8">
    <location>
        <begin position="360"/>
        <end position="380"/>
    </location>
</feature>
<comment type="subcellular location">
    <subcellularLocation>
        <location evidence="1">Cell membrane</location>
        <topology evidence="1">Multi-pass membrane protein</topology>
    </subcellularLocation>
</comment>
<dbReference type="Proteomes" id="UP000245624">
    <property type="component" value="Unassembled WGS sequence"/>
</dbReference>
<feature type="transmembrane region" description="Helical" evidence="8">
    <location>
        <begin position="237"/>
        <end position="260"/>
    </location>
</feature>
<proteinExistence type="predicted"/>
<feature type="transmembrane region" description="Helical" evidence="8">
    <location>
        <begin position="386"/>
        <end position="404"/>
    </location>
</feature>
<dbReference type="PANTHER" id="PTHR32024">
    <property type="entry name" value="TRK SYSTEM POTASSIUM UPTAKE PROTEIN TRKG-RELATED"/>
    <property type="match status" value="1"/>
</dbReference>
<dbReference type="RefSeq" id="WP_109985781.1">
    <property type="nucleotide sequence ID" value="NZ_JAJUIE010000079.1"/>
</dbReference>
<dbReference type="GO" id="GO:0030001">
    <property type="term" value="P:metal ion transport"/>
    <property type="evidence" value="ECO:0007669"/>
    <property type="project" value="UniProtKB-ARBA"/>
</dbReference>
<evidence type="ECO:0000256" key="3">
    <source>
        <dbReference type="ARBA" id="ARBA00022475"/>
    </source>
</evidence>